<sequence>MHNDEKNMIQGLFGRLREAEKTAPPRDQEAESFIRDSVAAQPGAPYYMAQTIIVQEQALEAARQRIEELEGQTQRSSGGLLGGLFGGGQPQPRARSAGVPSVSRGAAAQGDVPAGSPWNSAARNASPAQRGGGGGFLAGAAQTAVGVAGGMMLGSMLGGLFSGGDEAVAAEMEPDLDPGMDEAGMEDAGMDEGFGDFEL</sequence>
<dbReference type="Pfam" id="PF09849">
    <property type="entry name" value="DUF2076"/>
    <property type="match status" value="1"/>
</dbReference>
<dbReference type="Proteomes" id="UP001597371">
    <property type="component" value="Unassembled WGS sequence"/>
</dbReference>
<organism evidence="2 3">
    <name type="scientific">Aureimonas populi</name>
    <dbReference type="NCBI Taxonomy" id="1701758"/>
    <lineage>
        <taxon>Bacteria</taxon>
        <taxon>Pseudomonadati</taxon>
        <taxon>Pseudomonadota</taxon>
        <taxon>Alphaproteobacteria</taxon>
        <taxon>Hyphomicrobiales</taxon>
        <taxon>Aurantimonadaceae</taxon>
        <taxon>Aureimonas</taxon>
    </lineage>
</organism>
<gene>
    <name evidence="2" type="ORF">ACFSKQ_13610</name>
</gene>
<dbReference type="RefSeq" id="WP_209736477.1">
    <property type="nucleotide sequence ID" value="NZ_CP072611.1"/>
</dbReference>
<comment type="caution">
    <text evidence="2">The sequence shown here is derived from an EMBL/GenBank/DDBJ whole genome shotgun (WGS) entry which is preliminary data.</text>
</comment>
<feature type="compositionally biased region" description="Gly residues" evidence="1">
    <location>
        <begin position="79"/>
        <end position="89"/>
    </location>
</feature>
<feature type="region of interest" description="Disordered" evidence="1">
    <location>
        <begin position="68"/>
        <end position="130"/>
    </location>
</feature>
<reference evidence="3" key="1">
    <citation type="journal article" date="2019" name="Int. J. Syst. Evol. Microbiol.">
        <title>The Global Catalogue of Microorganisms (GCM) 10K type strain sequencing project: providing services to taxonomists for standard genome sequencing and annotation.</title>
        <authorList>
            <consortium name="The Broad Institute Genomics Platform"/>
            <consortium name="The Broad Institute Genome Sequencing Center for Infectious Disease"/>
            <person name="Wu L."/>
            <person name="Ma J."/>
        </authorList>
    </citation>
    <scope>NUCLEOTIDE SEQUENCE [LARGE SCALE GENOMIC DNA]</scope>
    <source>
        <strain evidence="3">ZS-35-S2</strain>
    </source>
</reference>
<name>A0ABW5CPJ6_9HYPH</name>
<evidence type="ECO:0000256" key="1">
    <source>
        <dbReference type="SAM" id="MobiDB-lite"/>
    </source>
</evidence>
<evidence type="ECO:0000313" key="2">
    <source>
        <dbReference type="EMBL" id="MFD2238486.1"/>
    </source>
</evidence>
<proteinExistence type="predicted"/>
<keyword evidence="3" id="KW-1185">Reference proteome</keyword>
<protein>
    <submittedName>
        <fullName evidence="2">DUF2076 domain-containing protein</fullName>
    </submittedName>
</protein>
<dbReference type="InterPro" id="IPR018648">
    <property type="entry name" value="DUF2076"/>
</dbReference>
<accession>A0ABW5CPJ6</accession>
<evidence type="ECO:0000313" key="3">
    <source>
        <dbReference type="Proteomes" id="UP001597371"/>
    </source>
</evidence>
<dbReference type="EMBL" id="JBHUIJ010000017">
    <property type="protein sequence ID" value="MFD2238486.1"/>
    <property type="molecule type" value="Genomic_DNA"/>
</dbReference>
<feature type="compositionally biased region" description="Polar residues" evidence="1">
    <location>
        <begin position="117"/>
        <end position="127"/>
    </location>
</feature>